<dbReference type="AlphaFoldDB" id="A0A0F9HQZ4"/>
<organism evidence="1">
    <name type="scientific">marine sediment metagenome</name>
    <dbReference type="NCBI Taxonomy" id="412755"/>
    <lineage>
        <taxon>unclassified sequences</taxon>
        <taxon>metagenomes</taxon>
        <taxon>ecological metagenomes</taxon>
    </lineage>
</organism>
<gene>
    <name evidence="1" type="ORF">LCGC14_1968160</name>
</gene>
<proteinExistence type="predicted"/>
<dbReference type="EMBL" id="LAZR01021798">
    <property type="protein sequence ID" value="KKL84090.1"/>
    <property type="molecule type" value="Genomic_DNA"/>
</dbReference>
<accession>A0A0F9HQZ4</accession>
<protein>
    <submittedName>
        <fullName evidence="1">Uncharacterized protein</fullName>
    </submittedName>
</protein>
<sequence>MITTEKCRVLRLYGDVMLKILSPSKACFRVGLAGIAIASIPQNHALLKPDNVSAIPDLDDLVQSLVRKGNAAFEEDRKRNG</sequence>
<reference evidence="1" key="1">
    <citation type="journal article" date="2015" name="Nature">
        <title>Complex archaea that bridge the gap between prokaryotes and eukaryotes.</title>
        <authorList>
            <person name="Spang A."/>
            <person name="Saw J.H."/>
            <person name="Jorgensen S.L."/>
            <person name="Zaremba-Niedzwiedzka K."/>
            <person name="Martijn J."/>
            <person name="Lind A.E."/>
            <person name="van Eijk R."/>
            <person name="Schleper C."/>
            <person name="Guy L."/>
            <person name="Ettema T.J."/>
        </authorList>
    </citation>
    <scope>NUCLEOTIDE SEQUENCE</scope>
</reference>
<evidence type="ECO:0000313" key="1">
    <source>
        <dbReference type="EMBL" id="KKL84090.1"/>
    </source>
</evidence>
<comment type="caution">
    <text evidence="1">The sequence shown here is derived from an EMBL/GenBank/DDBJ whole genome shotgun (WGS) entry which is preliminary data.</text>
</comment>
<name>A0A0F9HQZ4_9ZZZZ</name>